<dbReference type="RefSeq" id="WP_148933705.1">
    <property type="nucleotide sequence ID" value="NZ_VNHS01000024.1"/>
</dbReference>
<accession>A0A5S5BK20</accession>
<gene>
    <name evidence="1" type="ORF">BCM02_1249</name>
</gene>
<dbReference type="Proteomes" id="UP000323257">
    <property type="component" value="Unassembled WGS sequence"/>
</dbReference>
<dbReference type="EMBL" id="VNHS01000024">
    <property type="protein sequence ID" value="TYP67391.1"/>
    <property type="molecule type" value="Genomic_DNA"/>
</dbReference>
<reference evidence="1 2" key="1">
    <citation type="submission" date="2019-07" db="EMBL/GenBank/DDBJ databases">
        <title>Genomic Encyclopedia of Type Strains, Phase III (KMG-III): the genomes of soil and plant-associated and newly described type strains.</title>
        <authorList>
            <person name="Whitman W."/>
        </authorList>
    </citation>
    <scope>NUCLEOTIDE SEQUENCE [LARGE SCALE GENOMIC DNA]</scope>
    <source>
        <strain evidence="1 2">BL24</strain>
    </source>
</reference>
<comment type="caution">
    <text evidence="1">The sequence shown here is derived from an EMBL/GenBank/DDBJ whole genome shotgun (WGS) entry which is preliminary data.</text>
</comment>
<name>A0A5S5BK20_9BACL</name>
<dbReference type="AlphaFoldDB" id="A0A5S5BK20"/>
<proteinExistence type="predicted"/>
<evidence type="ECO:0000313" key="2">
    <source>
        <dbReference type="Proteomes" id="UP000323257"/>
    </source>
</evidence>
<dbReference type="OrthoDB" id="2629678at2"/>
<keyword evidence="2" id="KW-1185">Reference proteome</keyword>
<organism evidence="1 2">
    <name type="scientific">Paenibacillus methanolicus</name>
    <dbReference type="NCBI Taxonomy" id="582686"/>
    <lineage>
        <taxon>Bacteria</taxon>
        <taxon>Bacillati</taxon>
        <taxon>Bacillota</taxon>
        <taxon>Bacilli</taxon>
        <taxon>Bacillales</taxon>
        <taxon>Paenibacillaceae</taxon>
        <taxon>Paenibacillus</taxon>
    </lineage>
</organism>
<evidence type="ECO:0000313" key="1">
    <source>
        <dbReference type="EMBL" id="TYP67391.1"/>
    </source>
</evidence>
<sequence>MGRDFTSYLGHSLQENEIFEFMNVLNTGELKATNEFIQQFLPYNPEDKDLTWKVDTFRLGGTISLDGPCGLGFTFSEHVCMVRHYTRWLTFLLNDLEFDIRTPLRNMIRELAWCLGSRFAIYAPDSGARESGIMDFMWEDENEDIECMRNWLLQNCGPPAGSIQAIYKEFEDHIQTDGYYIDVFDDDIHSAIGEL</sequence>
<protein>
    <submittedName>
        <fullName evidence="1">Uncharacterized protein</fullName>
    </submittedName>
</protein>